<name>A0A193LHF7_9GAMM</name>
<organism evidence="3 4">
    <name type="scientific">Woeseia oceani</name>
    <dbReference type="NCBI Taxonomy" id="1548547"/>
    <lineage>
        <taxon>Bacteria</taxon>
        <taxon>Pseudomonadati</taxon>
        <taxon>Pseudomonadota</taxon>
        <taxon>Gammaproteobacteria</taxon>
        <taxon>Woeseiales</taxon>
        <taxon>Woeseiaceae</taxon>
        <taxon>Woeseia</taxon>
    </lineage>
</organism>
<dbReference type="AlphaFoldDB" id="A0A193LHF7"/>
<dbReference type="Gene3D" id="1.25.40.10">
    <property type="entry name" value="Tetratricopeptide repeat domain"/>
    <property type="match status" value="1"/>
</dbReference>
<sequence length="619" mass="70342">MIFRRASSLFVVLLFVGHVANADQALPPTIVKDPYYGEVLFDFYQEDYFPAIVKLLAAQKAERLPNHDAEAELLLGGLYLSYGQHQRAAGIFERLLAASADPSVRDRTWFFLARIWHQRGYFDEAQSALNNVKDELPGAMEAERRMLLAQILIEKGEHRQAIELLDRWRDRTEWASYAQFNLGVALVRDGQVDQAARILDDLGQLEPYTEELSALRDKANLALGYAYLQSGAAKDAKKPLQRVRLNGPFSNKALLGVGWADAEREDFGRALVPWMELRGRDLLDPAVQESMLAVPYAMAKLDSISQASDHYLNAIEAFREEDDRINATIDALQSGRLLSSFLADNADDTTGWHWSITELPAGAESRYLYHLLASDEFQEGLKNYRDLDYLARNLERWQTSLGVFQDMLDTRKLAYEQRLPLIQESLARADLEEMVDRKLSFDARLDGIEQNHDALALASDEEFALWGEISALERTPALSADIPEADDVRRRVRLLKGVLQWQLDKEFKERLWRARREVRASGVALVDAQRSRRRVDESMRNEPQMFAEFDGRIAALDPQIFDLRQRVGAAMDKQRGFLQSIAIGELQTQKQRLQTYTVQARFALAAIYDLSATGADVSP</sequence>
<evidence type="ECO:0000313" key="4">
    <source>
        <dbReference type="Proteomes" id="UP000092695"/>
    </source>
</evidence>
<dbReference type="OrthoDB" id="6072288at2"/>
<dbReference type="KEGG" id="woc:BA177_11925"/>
<feature type="repeat" description="TPR" evidence="1">
    <location>
        <begin position="69"/>
        <end position="102"/>
    </location>
</feature>
<dbReference type="PROSITE" id="PS50005">
    <property type="entry name" value="TPR"/>
    <property type="match status" value="1"/>
</dbReference>
<dbReference type="InterPro" id="IPR011990">
    <property type="entry name" value="TPR-like_helical_dom_sf"/>
</dbReference>
<keyword evidence="4" id="KW-1185">Reference proteome</keyword>
<feature type="signal peptide" evidence="2">
    <location>
        <begin position="1"/>
        <end position="22"/>
    </location>
</feature>
<dbReference type="InterPro" id="IPR019734">
    <property type="entry name" value="TPR_rpt"/>
</dbReference>
<dbReference type="RefSeq" id="WP_068616490.1">
    <property type="nucleotide sequence ID" value="NZ_CP016268.1"/>
</dbReference>
<proteinExistence type="predicted"/>
<keyword evidence="1" id="KW-0802">TPR repeat</keyword>
<gene>
    <name evidence="3" type="ORF">BA177_11925</name>
</gene>
<evidence type="ECO:0000256" key="1">
    <source>
        <dbReference type="PROSITE-ProRule" id="PRU00339"/>
    </source>
</evidence>
<dbReference type="Proteomes" id="UP000092695">
    <property type="component" value="Chromosome"/>
</dbReference>
<dbReference type="SUPFAM" id="SSF48452">
    <property type="entry name" value="TPR-like"/>
    <property type="match status" value="1"/>
</dbReference>
<reference evidence="3 4" key="1">
    <citation type="submission" date="2016-06" db="EMBL/GenBank/DDBJ databases">
        <title>Complete genome sequence of a deep-branching marine Gamma Proteobacterium Woeseia oceani type strain XK5.</title>
        <authorList>
            <person name="Mu D."/>
            <person name="Du Z."/>
        </authorList>
    </citation>
    <scope>NUCLEOTIDE SEQUENCE [LARGE SCALE GENOMIC DNA]</scope>
    <source>
        <strain evidence="3 4">XK5</strain>
    </source>
</reference>
<dbReference type="EMBL" id="CP016268">
    <property type="protein sequence ID" value="ANO51814.1"/>
    <property type="molecule type" value="Genomic_DNA"/>
</dbReference>
<dbReference type="STRING" id="1548547.BA177_11925"/>
<accession>A0A193LHF7</accession>
<protein>
    <submittedName>
        <fullName evidence="3">Uncharacterized protein</fullName>
    </submittedName>
</protein>
<keyword evidence="2" id="KW-0732">Signal</keyword>
<evidence type="ECO:0000256" key="2">
    <source>
        <dbReference type="SAM" id="SignalP"/>
    </source>
</evidence>
<feature type="chain" id="PRO_5008260273" evidence="2">
    <location>
        <begin position="23"/>
        <end position="619"/>
    </location>
</feature>
<evidence type="ECO:0000313" key="3">
    <source>
        <dbReference type="EMBL" id="ANO51814.1"/>
    </source>
</evidence>
<dbReference type="Pfam" id="PF13432">
    <property type="entry name" value="TPR_16"/>
    <property type="match status" value="1"/>
</dbReference>